<reference evidence="1" key="1">
    <citation type="submission" date="2014-09" db="EMBL/GenBank/DDBJ databases">
        <authorList>
            <person name="Magalhaes I.L.F."/>
            <person name="Oliveira U."/>
            <person name="Santos F.R."/>
            <person name="Vidigal T.H.D.A."/>
            <person name="Brescovit A.D."/>
            <person name="Santos A.J."/>
        </authorList>
    </citation>
    <scope>NUCLEOTIDE SEQUENCE</scope>
    <source>
        <tissue evidence="1">Shoot tissue taken approximately 20 cm above the soil surface</tissue>
    </source>
</reference>
<protein>
    <submittedName>
        <fullName evidence="1">Uncharacterized protein</fullName>
    </submittedName>
</protein>
<proteinExistence type="predicted"/>
<evidence type="ECO:0000313" key="1">
    <source>
        <dbReference type="EMBL" id="JAD49059.1"/>
    </source>
</evidence>
<name>A0A0A9ABM7_ARUDO</name>
<dbReference type="AlphaFoldDB" id="A0A0A9ABM7"/>
<dbReference type="EMBL" id="GBRH01248836">
    <property type="protein sequence ID" value="JAD49059.1"/>
    <property type="molecule type" value="Transcribed_RNA"/>
</dbReference>
<sequence length="49" mass="6028">MHFKSQKLNTRQYYRIQKAPQNVYQCPKPPIKLVAYMQSFNRMYGRVYI</sequence>
<organism evidence="1">
    <name type="scientific">Arundo donax</name>
    <name type="common">Giant reed</name>
    <name type="synonym">Donax arundinaceus</name>
    <dbReference type="NCBI Taxonomy" id="35708"/>
    <lineage>
        <taxon>Eukaryota</taxon>
        <taxon>Viridiplantae</taxon>
        <taxon>Streptophyta</taxon>
        <taxon>Embryophyta</taxon>
        <taxon>Tracheophyta</taxon>
        <taxon>Spermatophyta</taxon>
        <taxon>Magnoliopsida</taxon>
        <taxon>Liliopsida</taxon>
        <taxon>Poales</taxon>
        <taxon>Poaceae</taxon>
        <taxon>PACMAD clade</taxon>
        <taxon>Arundinoideae</taxon>
        <taxon>Arundineae</taxon>
        <taxon>Arundo</taxon>
    </lineage>
</organism>
<accession>A0A0A9ABM7</accession>
<reference evidence="1" key="2">
    <citation type="journal article" date="2015" name="Data Brief">
        <title>Shoot transcriptome of the giant reed, Arundo donax.</title>
        <authorList>
            <person name="Barrero R.A."/>
            <person name="Guerrero F.D."/>
            <person name="Moolhuijzen P."/>
            <person name="Goolsby J.A."/>
            <person name="Tidwell J."/>
            <person name="Bellgard S.E."/>
            <person name="Bellgard M.I."/>
        </authorList>
    </citation>
    <scope>NUCLEOTIDE SEQUENCE</scope>
    <source>
        <tissue evidence="1">Shoot tissue taken approximately 20 cm above the soil surface</tissue>
    </source>
</reference>